<dbReference type="PANTHER" id="PTHR15439">
    <property type="entry name" value="RETINOBLASTOMA-BINDING PROTEIN 6"/>
    <property type="match status" value="1"/>
</dbReference>
<dbReference type="GO" id="GO:0016567">
    <property type="term" value="P:protein ubiquitination"/>
    <property type="evidence" value="ECO:0007669"/>
    <property type="project" value="InterPro"/>
</dbReference>
<keyword evidence="2" id="KW-0479">Metal-binding</keyword>
<evidence type="ECO:0000256" key="5">
    <source>
        <dbReference type="ARBA" id="ARBA00023242"/>
    </source>
</evidence>
<evidence type="ECO:0000256" key="4">
    <source>
        <dbReference type="ARBA" id="ARBA00022833"/>
    </source>
</evidence>
<dbReference type="GO" id="GO:0006397">
    <property type="term" value="P:mRNA processing"/>
    <property type="evidence" value="ECO:0007669"/>
    <property type="project" value="InterPro"/>
</dbReference>
<evidence type="ECO:0000256" key="1">
    <source>
        <dbReference type="ARBA" id="ARBA00004123"/>
    </source>
</evidence>
<feature type="domain" description="DWNN" evidence="6">
    <location>
        <begin position="4"/>
        <end position="77"/>
    </location>
</feature>
<evidence type="ECO:0000256" key="2">
    <source>
        <dbReference type="ARBA" id="ARBA00022723"/>
    </source>
</evidence>
<dbReference type="Proteomes" id="UP000001593">
    <property type="component" value="Unassembled WGS sequence"/>
</dbReference>
<comment type="subcellular location">
    <subcellularLocation>
        <location evidence="1">Nucleus</location>
    </subcellularLocation>
</comment>
<dbReference type="AlphaFoldDB" id="A7SLE2"/>
<dbReference type="GO" id="GO:0005634">
    <property type="term" value="C:nucleus"/>
    <property type="evidence" value="ECO:0007669"/>
    <property type="project" value="UniProtKB-SubCell"/>
</dbReference>
<dbReference type="Gene3D" id="3.10.20.90">
    <property type="entry name" value="Phosphatidylinositol 3-kinase Catalytic Subunit, Chain A, domain 1"/>
    <property type="match status" value="1"/>
</dbReference>
<keyword evidence="4" id="KW-0862">Zinc</keyword>
<keyword evidence="3" id="KW-0863">Zinc-finger</keyword>
<dbReference type="OMA" id="KATNCDL"/>
<dbReference type="eggNOG" id="KOG0314">
    <property type="taxonomic scope" value="Eukaryota"/>
</dbReference>
<sequence length="88" mass="9875">MSCIHYKFRSSLEYDTVTFDGLGISLADLKKAIMAQKKFGKTTDFDLEITNAQTKEVYKDESVQIPKNSSVIIRRIPTGTRSKSQLAA</sequence>
<keyword evidence="8" id="KW-1185">Reference proteome</keyword>
<dbReference type="GO" id="GO:0061630">
    <property type="term" value="F:ubiquitin protein ligase activity"/>
    <property type="evidence" value="ECO:0007669"/>
    <property type="project" value="InterPro"/>
</dbReference>
<dbReference type="PANTHER" id="PTHR15439:SF0">
    <property type="entry name" value="CELL DIVISION CYCLE AND APOPTOSIS REGULATOR PROTEIN 1-RELATED"/>
    <property type="match status" value="1"/>
</dbReference>
<reference evidence="7 8" key="1">
    <citation type="journal article" date="2007" name="Science">
        <title>Sea anemone genome reveals ancestral eumetazoan gene repertoire and genomic organization.</title>
        <authorList>
            <person name="Putnam N.H."/>
            <person name="Srivastava M."/>
            <person name="Hellsten U."/>
            <person name="Dirks B."/>
            <person name="Chapman J."/>
            <person name="Salamov A."/>
            <person name="Terry A."/>
            <person name="Shapiro H."/>
            <person name="Lindquist E."/>
            <person name="Kapitonov V.V."/>
            <person name="Jurka J."/>
            <person name="Genikhovich G."/>
            <person name="Grigoriev I.V."/>
            <person name="Lucas S.M."/>
            <person name="Steele R.E."/>
            <person name="Finnerty J.R."/>
            <person name="Technau U."/>
            <person name="Martindale M.Q."/>
            <person name="Rokhsar D.S."/>
        </authorList>
    </citation>
    <scope>NUCLEOTIDE SEQUENCE [LARGE SCALE GENOMIC DNA]</scope>
    <source>
        <strain evidence="8">CH2 X CH6</strain>
    </source>
</reference>
<evidence type="ECO:0000313" key="8">
    <source>
        <dbReference type="Proteomes" id="UP000001593"/>
    </source>
</evidence>
<evidence type="ECO:0000259" key="6">
    <source>
        <dbReference type="PROSITE" id="PS51282"/>
    </source>
</evidence>
<evidence type="ECO:0000256" key="3">
    <source>
        <dbReference type="ARBA" id="ARBA00022771"/>
    </source>
</evidence>
<protein>
    <recommendedName>
        <fullName evidence="6">DWNN domain-containing protein</fullName>
    </recommendedName>
</protein>
<dbReference type="InterPro" id="IPR014891">
    <property type="entry name" value="DWNN_domain"/>
</dbReference>
<organism evidence="7 8">
    <name type="scientific">Nematostella vectensis</name>
    <name type="common">Starlet sea anemone</name>
    <dbReference type="NCBI Taxonomy" id="45351"/>
    <lineage>
        <taxon>Eukaryota</taxon>
        <taxon>Metazoa</taxon>
        <taxon>Cnidaria</taxon>
        <taxon>Anthozoa</taxon>
        <taxon>Hexacorallia</taxon>
        <taxon>Actiniaria</taxon>
        <taxon>Edwardsiidae</taxon>
        <taxon>Nematostella</taxon>
    </lineage>
</organism>
<accession>A7SLE2</accession>
<dbReference type="PhylomeDB" id="A7SLE2"/>
<dbReference type="HOGENOM" id="CLU_106535_1_0_1"/>
<dbReference type="PROSITE" id="PS51282">
    <property type="entry name" value="DWNN"/>
    <property type="match status" value="1"/>
</dbReference>
<name>A7SLE2_NEMVE</name>
<dbReference type="STRING" id="45351.A7SLE2"/>
<dbReference type="InParanoid" id="A7SLE2"/>
<dbReference type="SMART" id="SM01180">
    <property type="entry name" value="DWNN"/>
    <property type="match status" value="1"/>
</dbReference>
<evidence type="ECO:0000313" key="7">
    <source>
        <dbReference type="EMBL" id="EDO35476.1"/>
    </source>
</evidence>
<dbReference type="FunFam" id="3.10.20.90:FF:000070">
    <property type="entry name" value="E3 ubiquitin-protein ligase RBBP6 isoform X2"/>
    <property type="match status" value="1"/>
</dbReference>
<dbReference type="InterPro" id="IPR033489">
    <property type="entry name" value="RBBP6"/>
</dbReference>
<proteinExistence type="predicted"/>
<gene>
    <name evidence="7" type="ORF">NEMVEDRAFT_v1g122648</name>
</gene>
<dbReference type="GO" id="GO:0008270">
    <property type="term" value="F:zinc ion binding"/>
    <property type="evidence" value="ECO:0007669"/>
    <property type="project" value="UniProtKB-KW"/>
</dbReference>
<dbReference type="Pfam" id="PF08783">
    <property type="entry name" value="DWNN"/>
    <property type="match status" value="1"/>
</dbReference>
<dbReference type="EMBL" id="DS469697">
    <property type="protein sequence ID" value="EDO35476.1"/>
    <property type="molecule type" value="Genomic_DNA"/>
</dbReference>
<keyword evidence="5" id="KW-0539">Nucleus</keyword>